<evidence type="ECO:0000313" key="7">
    <source>
        <dbReference type="EMBL" id="MCC9630267.1"/>
    </source>
</evidence>
<evidence type="ECO:0000256" key="3">
    <source>
        <dbReference type="ARBA" id="ARBA00022801"/>
    </source>
</evidence>
<dbReference type="EMBL" id="JAJKFT010000010">
    <property type="protein sequence ID" value="MCC9630267.1"/>
    <property type="molecule type" value="Genomic_DNA"/>
</dbReference>
<gene>
    <name evidence="7" type="ORF">LOC68_17875</name>
</gene>
<proteinExistence type="inferred from homology"/>
<dbReference type="Gene3D" id="3.30.1120.10">
    <property type="match status" value="1"/>
</dbReference>
<keyword evidence="8" id="KW-1185">Reference proteome</keyword>
<keyword evidence="4" id="KW-0106">Calcium</keyword>
<accession>A0A9X1SHL4</accession>
<dbReference type="PANTHER" id="PTHR42693:SF53">
    <property type="entry name" value="ENDO-4-O-SULFATASE"/>
    <property type="match status" value="1"/>
</dbReference>
<keyword evidence="3 7" id="KW-0378">Hydrolase</keyword>
<evidence type="ECO:0000256" key="1">
    <source>
        <dbReference type="ARBA" id="ARBA00008779"/>
    </source>
</evidence>
<sequence>MSTRASLAALAVVFLSAASLNAADRPNVILVMADDQGWGDVSYNGHKAIKTPELDKAAAEGVRFDRFYAAAPVCSPTRCSVLTGRNPNRSAVYAWGWPIRPQEITLAERLNAAGYTTAHFGKWHLGSVRNDSPVNPGKNGFDRWVSAPNFYDNDPILCDQGKAVQYKGESSDVTADLATDWIREQAKGDKPFFAVVWFGSPHDPHIAADGDRELYKNEPKGFQDYYGEITGIDRAYGKIRSTLKDLGIRDNTILWYCSDNGADKRRGSAGPFREKKGSIYDGGLLVPAILDWPAHFPTPQTTEMRATTCDIFPTVLAAAGLPLDEGRPLDGVNLLPLLAEKVEKRPTPIAFWQTPNKGVSTPSATLMGDLLAKQQAGGDLPADEVSVHAADLPQPVISTESFPGHAALTDGDWKLHRIENAKGAVRFELYDLASDPYEKEDVLSQYPEETAKLKKLLQKWETSVVNSLNGADYK</sequence>
<dbReference type="InterPro" id="IPR000917">
    <property type="entry name" value="Sulfatase_N"/>
</dbReference>
<dbReference type="PANTHER" id="PTHR42693">
    <property type="entry name" value="ARYLSULFATASE FAMILY MEMBER"/>
    <property type="match status" value="1"/>
</dbReference>
<comment type="caution">
    <text evidence="7">The sequence shown here is derived from an EMBL/GenBank/DDBJ whole genome shotgun (WGS) entry which is preliminary data.</text>
</comment>
<dbReference type="AlphaFoldDB" id="A0A9X1SHL4"/>
<evidence type="ECO:0000313" key="8">
    <source>
        <dbReference type="Proteomes" id="UP001139103"/>
    </source>
</evidence>
<evidence type="ECO:0000256" key="4">
    <source>
        <dbReference type="ARBA" id="ARBA00022837"/>
    </source>
</evidence>
<evidence type="ECO:0000259" key="6">
    <source>
        <dbReference type="Pfam" id="PF00884"/>
    </source>
</evidence>
<reference evidence="7" key="1">
    <citation type="submission" date="2021-11" db="EMBL/GenBank/DDBJ databases">
        <title>Genome sequence.</title>
        <authorList>
            <person name="Sun Q."/>
        </authorList>
    </citation>
    <scope>NUCLEOTIDE SEQUENCE</scope>
    <source>
        <strain evidence="7">JC732</strain>
    </source>
</reference>
<dbReference type="InterPro" id="IPR024607">
    <property type="entry name" value="Sulfatase_CS"/>
</dbReference>
<organism evidence="7 8">
    <name type="scientific">Blastopirellula sediminis</name>
    <dbReference type="NCBI Taxonomy" id="2894196"/>
    <lineage>
        <taxon>Bacteria</taxon>
        <taxon>Pseudomonadati</taxon>
        <taxon>Planctomycetota</taxon>
        <taxon>Planctomycetia</taxon>
        <taxon>Pirellulales</taxon>
        <taxon>Pirellulaceae</taxon>
        <taxon>Blastopirellula</taxon>
    </lineage>
</organism>
<dbReference type="PROSITE" id="PS00523">
    <property type="entry name" value="SULFATASE_1"/>
    <property type="match status" value="1"/>
</dbReference>
<protein>
    <submittedName>
        <fullName evidence="7">Sulfatase-like hydrolase/transferase</fullName>
    </submittedName>
</protein>
<keyword evidence="2" id="KW-0479">Metal-binding</keyword>
<evidence type="ECO:0000256" key="2">
    <source>
        <dbReference type="ARBA" id="ARBA00022723"/>
    </source>
</evidence>
<dbReference type="Proteomes" id="UP001139103">
    <property type="component" value="Unassembled WGS sequence"/>
</dbReference>
<evidence type="ECO:0000256" key="5">
    <source>
        <dbReference type="SAM" id="SignalP"/>
    </source>
</evidence>
<feature type="domain" description="Sulfatase N-terminal" evidence="6">
    <location>
        <begin position="26"/>
        <end position="320"/>
    </location>
</feature>
<comment type="similarity">
    <text evidence="1">Belongs to the sulfatase family.</text>
</comment>
<dbReference type="GO" id="GO:0046872">
    <property type="term" value="F:metal ion binding"/>
    <property type="evidence" value="ECO:0007669"/>
    <property type="project" value="UniProtKB-KW"/>
</dbReference>
<feature type="chain" id="PRO_5040796797" evidence="5">
    <location>
        <begin position="23"/>
        <end position="474"/>
    </location>
</feature>
<dbReference type="SUPFAM" id="SSF53649">
    <property type="entry name" value="Alkaline phosphatase-like"/>
    <property type="match status" value="1"/>
</dbReference>
<dbReference type="InterPro" id="IPR050738">
    <property type="entry name" value="Sulfatase"/>
</dbReference>
<dbReference type="RefSeq" id="WP_230221254.1">
    <property type="nucleotide sequence ID" value="NZ_JAJKFT010000010.1"/>
</dbReference>
<dbReference type="InterPro" id="IPR017850">
    <property type="entry name" value="Alkaline_phosphatase_core_sf"/>
</dbReference>
<keyword evidence="5" id="KW-0732">Signal</keyword>
<name>A0A9X1SHL4_9BACT</name>
<dbReference type="GO" id="GO:0004065">
    <property type="term" value="F:arylsulfatase activity"/>
    <property type="evidence" value="ECO:0007669"/>
    <property type="project" value="TreeGrafter"/>
</dbReference>
<feature type="signal peptide" evidence="5">
    <location>
        <begin position="1"/>
        <end position="22"/>
    </location>
</feature>
<dbReference type="Pfam" id="PF00884">
    <property type="entry name" value="Sulfatase"/>
    <property type="match status" value="1"/>
</dbReference>
<dbReference type="Gene3D" id="3.40.720.10">
    <property type="entry name" value="Alkaline Phosphatase, subunit A"/>
    <property type="match status" value="1"/>
</dbReference>